<dbReference type="HOGENOM" id="CLU_2794814_0_0_1"/>
<dbReference type="Proteomes" id="UP000054166">
    <property type="component" value="Unassembled WGS sequence"/>
</dbReference>
<dbReference type="AlphaFoldDB" id="A0A0C3G5Q6"/>
<reference evidence="1 2" key="1">
    <citation type="submission" date="2014-04" db="EMBL/GenBank/DDBJ databases">
        <authorList>
            <consortium name="DOE Joint Genome Institute"/>
            <person name="Kuo A."/>
            <person name="Tarkka M."/>
            <person name="Buscot F."/>
            <person name="Kohler A."/>
            <person name="Nagy L.G."/>
            <person name="Floudas D."/>
            <person name="Copeland A."/>
            <person name="Barry K.W."/>
            <person name="Cichocki N."/>
            <person name="Veneault-Fourrey C."/>
            <person name="LaButti K."/>
            <person name="Lindquist E.A."/>
            <person name="Lipzen A."/>
            <person name="Lundell T."/>
            <person name="Morin E."/>
            <person name="Murat C."/>
            <person name="Sun H."/>
            <person name="Tunlid A."/>
            <person name="Henrissat B."/>
            <person name="Grigoriev I.V."/>
            <person name="Hibbett D.S."/>
            <person name="Martin F."/>
            <person name="Nordberg H.P."/>
            <person name="Cantor M.N."/>
            <person name="Hua S.X."/>
        </authorList>
    </citation>
    <scope>NUCLEOTIDE SEQUENCE [LARGE SCALE GENOMIC DNA]</scope>
    <source>
        <strain evidence="1 2">F 1598</strain>
    </source>
</reference>
<keyword evidence="2" id="KW-1185">Reference proteome</keyword>
<evidence type="ECO:0000313" key="2">
    <source>
        <dbReference type="Proteomes" id="UP000054166"/>
    </source>
</evidence>
<organism evidence="1 2">
    <name type="scientific">Piloderma croceum (strain F 1598)</name>
    <dbReference type="NCBI Taxonomy" id="765440"/>
    <lineage>
        <taxon>Eukaryota</taxon>
        <taxon>Fungi</taxon>
        <taxon>Dikarya</taxon>
        <taxon>Basidiomycota</taxon>
        <taxon>Agaricomycotina</taxon>
        <taxon>Agaricomycetes</taxon>
        <taxon>Agaricomycetidae</taxon>
        <taxon>Atheliales</taxon>
        <taxon>Atheliaceae</taxon>
        <taxon>Piloderma</taxon>
    </lineage>
</organism>
<name>A0A0C3G5Q6_PILCF</name>
<evidence type="ECO:0000313" key="1">
    <source>
        <dbReference type="EMBL" id="KIM85981.1"/>
    </source>
</evidence>
<sequence>MTTLQVFYVNQAKTCKIRAAPYVPQTSSKGLQIGEWPFSKMFHCCRVSIATHTDEVTGKVTPCITENR</sequence>
<dbReference type="InParanoid" id="A0A0C3G5Q6"/>
<dbReference type="EMBL" id="KN832983">
    <property type="protein sequence ID" value="KIM85981.1"/>
    <property type="molecule type" value="Genomic_DNA"/>
</dbReference>
<reference evidence="2" key="2">
    <citation type="submission" date="2015-01" db="EMBL/GenBank/DDBJ databases">
        <title>Evolutionary Origins and Diversification of the Mycorrhizal Mutualists.</title>
        <authorList>
            <consortium name="DOE Joint Genome Institute"/>
            <consortium name="Mycorrhizal Genomics Consortium"/>
            <person name="Kohler A."/>
            <person name="Kuo A."/>
            <person name="Nagy L.G."/>
            <person name="Floudas D."/>
            <person name="Copeland A."/>
            <person name="Barry K.W."/>
            <person name="Cichocki N."/>
            <person name="Veneault-Fourrey C."/>
            <person name="LaButti K."/>
            <person name="Lindquist E.A."/>
            <person name="Lipzen A."/>
            <person name="Lundell T."/>
            <person name="Morin E."/>
            <person name="Murat C."/>
            <person name="Riley R."/>
            <person name="Ohm R."/>
            <person name="Sun H."/>
            <person name="Tunlid A."/>
            <person name="Henrissat B."/>
            <person name="Grigoriev I.V."/>
            <person name="Hibbett D.S."/>
            <person name="Martin F."/>
        </authorList>
    </citation>
    <scope>NUCLEOTIDE SEQUENCE [LARGE SCALE GENOMIC DNA]</scope>
    <source>
        <strain evidence="2">F 1598</strain>
    </source>
</reference>
<gene>
    <name evidence="1" type="ORF">PILCRDRAFT_330252</name>
</gene>
<protein>
    <submittedName>
        <fullName evidence="1">Uncharacterized protein</fullName>
    </submittedName>
</protein>
<proteinExistence type="predicted"/>
<accession>A0A0C3G5Q6</accession>